<dbReference type="Gene3D" id="3.40.50.720">
    <property type="entry name" value="NAD(P)-binding Rossmann-like Domain"/>
    <property type="match status" value="1"/>
</dbReference>
<keyword evidence="6" id="KW-0479">Metal-binding</keyword>
<dbReference type="RefSeq" id="WP_044628660.1">
    <property type="nucleotide sequence ID" value="NZ_BJOI01000014.1"/>
</dbReference>
<dbReference type="SUPFAM" id="SSF50129">
    <property type="entry name" value="GroES-like"/>
    <property type="match status" value="1"/>
</dbReference>
<evidence type="ECO:0000256" key="3">
    <source>
        <dbReference type="ARBA" id="ARBA00022490"/>
    </source>
</evidence>
<protein>
    <recommendedName>
        <fullName evidence="6">Zinc-type alcohol dehydrogenase-like protein</fullName>
    </recommendedName>
</protein>
<evidence type="ECO:0000313" key="9">
    <source>
        <dbReference type="Proteomes" id="UP000185024"/>
    </source>
</evidence>
<dbReference type="Gene3D" id="3.90.180.10">
    <property type="entry name" value="Medium-chain alcohol dehydrogenases, catalytic domain"/>
    <property type="match status" value="1"/>
</dbReference>
<gene>
    <name evidence="8" type="ORF">SAMN05878438_2407</name>
</gene>
<dbReference type="InterPro" id="IPR014182">
    <property type="entry name" value="ADH_Zn_typ-1"/>
</dbReference>
<dbReference type="InterPro" id="IPR051603">
    <property type="entry name" value="Zinc-ADH_QOR/CCCR"/>
</dbReference>
<keyword evidence="5" id="KW-0694">RNA-binding</keyword>
<dbReference type="PROSITE" id="PS01162">
    <property type="entry name" value="QOR_ZETA_CRYSTAL"/>
    <property type="match status" value="1"/>
</dbReference>
<dbReference type="Proteomes" id="UP000185024">
    <property type="component" value="Unassembled WGS sequence"/>
</dbReference>
<keyword evidence="3" id="KW-0963">Cytoplasm</keyword>
<dbReference type="InterPro" id="IPR013154">
    <property type="entry name" value="ADH-like_N"/>
</dbReference>
<sequence length="336" mass="36081">MKAFAFTKSLPIDHPDALHAVELPLPTPEPHDIRVAVSAVSVNPVDAKVRKSALPEGGEPRVLGYDAVGVVDAVGSAVTRFQPGDRVWYAGSIARQGSNAEYQLVDERIASLAPKSLSDAQAAALPLTAITAWELLFDRLELGMRDTKGKTLLVVGAAGGVGSILIQLAKQLTDITVIGTASRPESQAWITSLGADAVIDHHQPLDEALNAAGYEQVDMVISLNQTDHHFEAIINALKPQGKLALIDDPELIDVRKLKLKSLSLHWELMFTRPLFTTEDIAKQHDLLSEVAAMVDSGRLTTTLGEVLGPINADNLTRAHALIESNRTVGKLVLEGF</sequence>
<feature type="domain" description="Enoyl reductase (ER)" evidence="7">
    <location>
        <begin position="13"/>
        <end position="333"/>
    </location>
</feature>
<dbReference type="PANTHER" id="PTHR44154:SF1">
    <property type="entry name" value="QUINONE OXIDOREDUCTASE"/>
    <property type="match status" value="1"/>
</dbReference>
<dbReference type="Pfam" id="PF08240">
    <property type="entry name" value="ADH_N"/>
    <property type="match status" value="1"/>
</dbReference>
<keyword evidence="4" id="KW-0521">NADP</keyword>
<dbReference type="CDD" id="cd08252">
    <property type="entry name" value="AL_MDR"/>
    <property type="match status" value="1"/>
</dbReference>
<reference evidence="8 9" key="1">
    <citation type="submission" date="2016-11" db="EMBL/GenBank/DDBJ databases">
        <authorList>
            <person name="Jaros S."/>
            <person name="Januszkiewicz K."/>
            <person name="Wedrychowicz H."/>
        </authorList>
    </citation>
    <scope>NUCLEOTIDE SEQUENCE [LARGE SCALE GENOMIC DNA]</scope>
    <source>
        <strain evidence="8 9">ACAM 239</strain>
    </source>
</reference>
<name>A0A0D7V160_9GAMM</name>
<comment type="subunit">
    <text evidence="2">Homotetramer.</text>
</comment>
<dbReference type="NCBIfam" id="TIGR02817">
    <property type="entry name" value="adh_fam_1"/>
    <property type="match status" value="1"/>
</dbReference>
<dbReference type="GO" id="GO:0003723">
    <property type="term" value="F:RNA binding"/>
    <property type="evidence" value="ECO:0007669"/>
    <property type="project" value="UniProtKB-KW"/>
</dbReference>
<evidence type="ECO:0000259" key="7">
    <source>
        <dbReference type="SMART" id="SM00829"/>
    </source>
</evidence>
<accession>A0A0D7V160</accession>
<evidence type="ECO:0000256" key="2">
    <source>
        <dbReference type="ARBA" id="ARBA00011881"/>
    </source>
</evidence>
<proteinExistence type="inferred from homology"/>
<keyword evidence="6" id="KW-0862">Zinc</keyword>
<dbReference type="InterPro" id="IPR011032">
    <property type="entry name" value="GroES-like_sf"/>
</dbReference>
<comment type="similarity">
    <text evidence="6">Belongs to the zinc-containing alcohol dehydrogenase family. Quinone oxidoreductase subfamily.</text>
</comment>
<dbReference type="Pfam" id="PF13602">
    <property type="entry name" value="ADH_zinc_N_2"/>
    <property type="match status" value="1"/>
</dbReference>
<dbReference type="InterPro" id="IPR020843">
    <property type="entry name" value="ER"/>
</dbReference>
<evidence type="ECO:0000256" key="5">
    <source>
        <dbReference type="ARBA" id="ARBA00022884"/>
    </source>
</evidence>
<dbReference type="OrthoDB" id="9785812at2"/>
<dbReference type="GO" id="GO:0005737">
    <property type="term" value="C:cytoplasm"/>
    <property type="evidence" value="ECO:0007669"/>
    <property type="project" value="UniProtKB-SubCell"/>
</dbReference>
<comment type="subcellular location">
    <subcellularLocation>
        <location evidence="1">Cytoplasm</location>
    </subcellularLocation>
</comment>
<dbReference type="GO" id="GO:0016491">
    <property type="term" value="F:oxidoreductase activity"/>
    <property type="evidence" value="ECO:0007669"/>
    <property type="project" value="UniProtKB-KW"/>
</dbReference>
<dbReference type="PANTHER" id="PTHR44154">
    <property type="entry name" value="QUINONE OXIDOREDUCTASE"/>
    <property type="match status" value="1"/>
</dbReference>
<dbReference type="SUPFAM" id="SSF51735">
    <property type="entry name" value="NAD(P)-binding Rossmann-fold domains"/>
    <property type="match status" value="1"/>
</dbReference>
<evidence type="ECO:0000256" key="6">
    <source>
        <dbReference type="RuleBase" id="RU364000"/>
    </source>
</evidence>
<dbReference type="InterPro" id="IPR036291">
    <property type="entry name" value="NAD(P)-bd_dom_sf"/>
</dbReference>
<dbReference type="SMART" id="SM00829">
    <property type="entry name" value="PKS_ER"/>
    <property type="match status" value="1"/>
</dbReference>
<dbReference type="InterPro" id="IPR002364">
    <property type="entry name" value="Quin_OxRdtase/zeta-crystal_CS"/>
</dbReference>
<evidence type="ECO:0000256" key="1">
    <source>
        <dbReference type="ARBA" id="ARBA00004496"/>
    </source>
</evidence>
<dbReference type="AlphaFoldDB" id="A0A0D7V160"/>
<dbReference type="PATRIC" id="fig|29570.3.peg.401"/>
<keyword evidence="6" id="KW-0560">Oxidoreductase</keyword>
<dbReference type="EMBL" id="FSQX01000001">
    <property type="protein sequence ID" value="SIN68696.1"/>
    <property type="molecule type" value="Genomic_DNA"/>
</dbReference>
<dbReference type="GeneID" id="97276409"/>
<evidence type="ECO:0000313" key="8">
    <source>
        <dbReference type="EMBL" id="SIN68696.1"/>
    </source>
</evidence>
<evidence type="ECO:0000256" key="4">
    <source>
        <dbReference type="ARBA" id="ARBA00022857"/>
    </source>
</evidence>
<dbReference type="GO" id="GO:0008270">
    <property type="term" value="F:zinc ion binding"/>
    <property type="evidence" value="ECO:0007669"/>
    <property type="project" value="InterPro"/>
</dbReference>
<organism evidence="8 9">
    <name type="scientific">Vreelandella aquamarina</name>
    <dbReference type="NCBI Taxonomy" id="77097"/>
    <lineage>
        <taxon>Bacteria</taxon>
        <taxon>Pseudomonadati</taxon>
        <taxon>Pseudomonadota</taxon>
        <taxon>Gammaproteobacteria</taxon>
        <taxon>Oceanospirillales</taxon>
        <taxon>Halomonadaceae</taxon>
        <taxon>Vreelandella</taxon>
    </lineage>
</organism>